<name>A0ABT0X281_9ACTN</name>
<comment type="caution">
    <text evidence="1">The sequence shown here is derived from an EMBL/GenBank/DDBJ whole genome shotgun (WGS) entry which is preliminary data.</text>
</comment>
<evidence type="ECO:0000313" key="2">
    <source>
        <dbReference type="Proteomes" id="UP001167160"/>
    </source>
</evidence>
<keyword evidence="2" id="KW-1185">Reference proteome</keyword>
<sequence>MNQFLPGDWNPAVDICSSHRRFMRPMKIIGARFLLTAGVAVLTLTGITAPTAAAQDFRPAAGASSVLLPGMTGGEDGDDTGWG</sequence>
<dbReference type="Proteomes" id="UP001167160">
    <property type="component" value="Unassembled WGS sequence"/>
</dbReference>
<evidence type="ECO:0000313" key="1">
    <source>
        <dbReference type="EMBL" id="MCM2576646.1"/>
    </source>
</evidence>
<protein>
    <submittedName>
        <fullName evidence="1">Uncharacterized protein</fullName>
    </submittedName>
</protein>
<organism evidence="1 2">
    <name type="scientific">Streptomyces meridianus</name>
    <dbReference type="NCBI Taxonomy" id="2938945"/>
    <lineage>
        <taxon>Bacteria</taxon>
        <taxon>Bacillati</taxon>
        <taxon>Actinomycetota</taxon>
        <taxon>Actinomycetes</taxon>
        <taxon>Kitasatosporales</taxon>
        <taxon>Streptomycetaceae</taxon>
        <taxon>Streptomyces</taxon>
    </lineage>
</organism>
<accession>A0ABT0X281</accession>
<dbReference type="EMBL" id="JAMQGM010000011">
    <property type="protein sequence ID" value="MCM2576646.1"/>
    <property type="molecule type" value="Genomic_DNA"/>
</dbReference>
<gene>
    <name evidence="1" type="ORF">M1E25_04620</name>
</gene>
<proteinExistence type="predicted"/>
<reference evidence="1" key="1">
    <citation type="journal article" date="2023" name="Int. J. Syst. Evol. Microbiol.">
        <title>Streptomyces meridianus sp. nov. isolated from brackish water of the Tagus estuary in Alcochete, Portugal.</title>
        <authorList>
            <person name="Santos J.D.N."/>
            <person name="Klimek D."/>
            <person name="Calusinska M."/>
            <person name="Lobo Da Cunha A."/>
            <person name="Catita J."/>
            <person name="Goncalves H."/>
            <person name="Gonzalez I."/>
            <person name="Reyes F."/>
            <person name="Lage O.M."/>
        </authorList>
    </citation>
    <scope>NUCLEOTIDE SEQUENCE</scope>
    <source>
        <strain evidence="1">MTZ3.1</strain>
    </source>
</reference>